<dbReference type="InterPro" id="IPR014248">
    <property type="entry name" value="Spore_coat_assembly_SafA"/>
</dbReference>
<dbReference type="InterPro" id="IPR036779">
    <property type="entry name" value="LysM_dom_sf"/>
</dbReference>
<evidence type="ECO:0000313" key="4">
    <source>
        <dbReference type="Proteomes" id="UP001596620"/>
    </source>
</evidence>
<feature type="region of interest" description="Disordered" evidence="1">
    <location>
        <begin position="341"/>
        <end position="369"/>
    </location>
</feature>
<feature type="region of interest" description="Disordered" evidence="1">
    <location>
        <begin position="52"/>
        <end position="172"/>
    </location>
</feature>
<accession>A0ABW2UZH2</accession>
<dbReference type="PANTHER" id="PTHR33734">
    <property type="entry name" value="LYSM DOMAIN-CONTAINING GPI-ANCHORED PROTEIN 2"/>
    <property type="match status" value="1"/>
</dbReference>
<feature type="compositionally biased region" description="Polar residues" evidence="1">
    <location>
        <begin position="157"/>
        <end position="172"/>
    </location>
</feature>
<sequence>MFELKIHIVQKGDTLWEIAQQYGVDFNELKQLNPQISSPDMIMPGMKIKIPASSKPVKNEGAQQKNVSKAEPKPAAEELYQDSSPKPMPFIQEDDSESPKEMKPKMPQKQSSMPAYPQMPSTSNVPHQSKAEAPSTSGKPAMPEHPSMSQHPAPPETNITPWPENMTQPHMPSQLHTQPIIYNMTYCFPQMPVYPQPQPQPQPQQGPYGMQSGMYHQPYQEMSYQNQQTPYPGSAMPPMNQHYGMQQQDCGCGGYQSMPMYQQPPNAQQPMPISQPMSQYPVNPNYSSYAGYMESSESSDMFEASTAPTPYPNMAGSGGYYSPAGMHQGYPNPQMPPAMYPDTGNQQYMPMPPGYGNMYRDDEEDWASE</sequence>
<keyword evidence="4" id="KW-1185">Reference proteome</keyword>
<dbReference type="Proteomes" id="UP001596620">
    <property type="component" value="Unassembled WGS sequence"/>
</dbReference>
<dbReference type="InterPro" id="IPR018392">
    <property type="entry name" value="LysM"/>
</dbReference>
<protein>
    <submittedName>
        <fullName evidence="3">SafA/ExsA family spore coat assembly protein</fullName>
    </submittedName>
</protein>
<dbReference type="EMBL" id="JBHTGR010000057">
    <property type="protein sequence ID" value="MFC7747981.1"/>
    <property type="molecule type" value="Genomic_DNA"/>
</dbReference>
<feature type="domain" description="LysM" evidence="2">
    <location>
        <begin position="5"/>
        <end position="50"/>
    </location>
</feature>
<gene>
    <name evidence="3" type="primary">safA</name>
    <name evidence="3" type="ORF">ACFQU8_12365</name>
</gene>
<dbReference type="SMART" id="SM00257">
    <property type="entry name" value="LysM"/>
    <property type="match status" value="1"/>
</dbReference>
<reference evidence="4" key="1">
    <citation type="journal article" date="2019" name="Int. J. Syst. Evol. Microbiol.">
        <title>The Global Catalogue of Microorganisms (GCM) 10K type strain sequencing project: providing services to taxonomists for standard genome sequencing and annotation.</title>
        <authorList>
            <consortium name="The Broad Institute Genomics Platform"/>
            <consortium name="The Broad Institute Genome Sequencing Center for Infectious Disease"/>
            <person name="Wu L."/>
            <person name="Ma J."/>
        </authorList>
    </citation>
    <scope>NUCLEOTIDE SEQUENCE [LARGE SCALE GENOMIC DNA]</scope>
    <source>
        <strain evidence="4">JCM 30234</strain>
    </source>
</reference>
<dbReference type="CDD" id="cd00118">
    <property type="entry name" value="LysM"/>
    <property type="match status" value="1"/>
</dbReference>
<dbReference type="PROSITE" id="PS51782">
    <property type="entry name" value="LYSM"/>
    <property type="match status" value="1"/>
</dbReference>
<dbReference type="NCBIfam" id="TIGR02899">
    <property type="entry name" value="spore_safA"/>
    <property type="match status" value="1"/>
</dbReference>
<dbReference type="SUPFAM" id="SSF54106">
    <property type="entry name" value="LysM domain"/>
    <property type="match status" value="1"/>
</dbReference>
<name>A0ABW2UZH2_9BACI</name>
<evidence type="ECO:0000259" key="2">
    <source>
        <dbReference type="PROSITE" id="PS51782"/>
    </source>
</evidence>
<dbReference type="Pfam" id="PF01476">
    <property type="entry name" value="LysM"/>
    <property type="match status" value="1"/>
</dbReference>
<organism evidence="3 4">
    <name type="scientific">Lentibacillus kimchii</name>
    <dbReference type="NCBI Taxonomy" id="1542911"/>
    <lineage>
        <taxon>Bacteria</taxon>
        <taxon>Bacillati</taxon>
        <taxon>Bacillota</taxon>
        <taxon>Bacilli</taxon>
        <taxon>Bacillales</taxon>
        <taxon>Bacillaceae</taxon>
        <taxon>Lentibacillus</taxon>
    </lineage>
</organism>
<evidence type="ECO:0000313" key="3">
    <source>
        <dbReference type="EMBL" id="MFC7747981.1"/>
    </source>
</evidence>
<comment type="caution">
    <text evidence="3">The sequence shown here is derived from an EMBL/GenBank/DDBJ whole genome shotgun (WGS) entry which is preliminary data.</text>
</comment>
<dbReference type="Gene3D" id="3.10.350.10">
    <property type="entry name" value="LysM domain"/>
    <property type="match status" value="1"/>
</dbReference>
<proteinExistence type="predicted"/>
<dbReference type="PANTHER" id="PTHR33734:SF34">
    <property type="entry name" value="SPOIVD-ASSOCIATED FACTOR A"/>
    <property type="match status" value="1"/>
</dbReference>
<evidence type="ECO:0000256" key="1">
    <source>
        <dbReference type="SAM" id="MobiDB-lite"/>
    </source>
</evidence>